<dbReference type="InterPro" id="IPR027455">
    <property type="entry name" value="Sper_AcTfrase_N"/>
</dbReference>
<feature type="domain" description="N-acetyltransferase" evidence="1">
    <location>
        <begin position="26"/>
        <end position="171"/>
    </location>
</feature>
<protein>
    <submittedName>
        <fullName evidence="2">GNAT family N-acetyltransferase</fullName>
    </submittedName>
</protein>
<reference evidence="2 3" key="1">
    <citation type="submission" date="2020-08" db="EMBL/GenBank/DDBJ databases">
        <title>A Genomic Blueprint of the Chicken Gut Microbiome.</title>
        <authorList>
            <person name="Gilroy R."/>
            <person name="Ravi A."/>
            <person name="Getino M."/>
            <person name="Pursley I."/>
            <person name="Horton D.L."/>
            <person name="Alikhan N.-F."/>
            <person name="Baker D."/>
            <person name="Gharbi K."/>
            <person name="Hall N."/>
            <person name="Watson M."/>
            <person name="Adriaenssens E.M."/>
            <person name="Foster-Nyarko E."/>
            <person name="Jarju S."/>
            <person name="Secka A."/>
            <person name="Antonio M."/>
            <person name="Oren A."/>
            <person name="Chaudhuri R."/>
            <person name="La Ragione R.M."/>
            <person name="Hildebrand F."/>
            <person name="Pallen M.J."/>
        </authorList>
    </citation>
    <scope>NUCLEOTIDE SEQUENCE [LARGE SCALE GENOMIC DNA]</scope>
    <source>
        <strain evidence="2 3">Sa2YVA2</strain>
    </source>
</reference>
<dbReference type="PROSITE" id="PS51186">
    <property type="entry name" value="GNAT"/>
    <property type="match status" value="1"/>
</dbReference>
<dbReference type="Gene3D" id="3.40.630.30">
    <property type="match status" value="1"/>
</dbReference>
<evidence type="ECO:0000313" key="2">
    <source>
        <dbReference type="EMBL" id="MBD7985174.1"/>
    </source>
</evidence>
<dbReference type="InterPro" id="IPR000182">
    <property type="entry name" value="GNAT_dom"/>
</dbReference>
<dbReference type="RefSeq" id="WP_191694994.1">
    <property type="nucleotide sequence ID" value="NZ_JACSQN010000009.1"/>
</dbReference>
<sequence length="171" mass="19757">MELYIIALADLLLFISLQGDGISMKYNIIKVDESNREAILKLRMSDEQKGFIETPAECLKDAEDYPEFRPVGLYTDERLVGFAMYGALLDSDGGRNIWMDRLLIDVPFQRQGYGRLFTKLLIERMMTEYGKQPIYLSVFEENSGAIQLYEELGFSFIDEYDSDGELIFRRG</sequence>
<organism evidence="2 3">
    <name type="scientific">Sporosarcina quadrami</name>
    <dbReference type="NCBI Taxonomy" id="2762234"/>
    <lineage>
        <taxon>Bacteria</taxon>
        <taxon>Bacillati</taxon>
        <taxon>Bacillota</taxon>
        <taxon>Bacilli</taxon>
        <taxon>Bacillales</taxon>
        <taxon>Caryophanaceae</taxon>
        <taxon>Sporosarcina</taxon>
    </lineage>
</organism>
<dbReference type="SUPFAM" id="SSF55729">
    <property type="entry name" value="Acyl-CoA N-acyltransferases (Nat)"/>
    <property type="match status" value="1"/>
</dbReference>
<dbReference type="Proteomes" id="UP000626786">
    <property type="component" value="Unassembled WGS sequence"/>
</dbReference>
<proteinExistence type="predicted"/>
<comment type="caution">
    <text evidence="2">The sequence shown here is derived from an EMBL/GenBank/DDBJ whole genome shotgun (WGS) entry which is preliminary data.</text>
</comment>
<dbReference type="Gene3D" id="1.10.287.900">
    <property type="entry name" value="The crystal structure of the spermine/spermidine acetyltransferase from enterococcus faecali"/>
    <property type="match status" value="1"/>
</dbReference>
<evidence type="ECO:0000313" key="3">
    <source>
        <dbReference type="Proteomes" id="UP000626786"/>
    </source>
</evidence>
<dbReference type="Pfam" id="PF00583">
    <property type="entry name" value="Acetyltransf_1"/>
    <property type="match status" value="1"/>
</dbReference>
<dbReference type="EMBL" id="JACSQN010000009">
    <property type="protein sequence ID" value="MBD7985174.1"/>
    <property type="molecule type" value="Genomic_DNA"/>
</dbReference>
<keyword evidence="3" id="KW-1185">Reference proteome</keyword>
<dbReference type="CDD" id="cd04301">
    <property type="entry name" value="NAT_SF"/>
    <property type="match status" value="1"/>
</dbReference>
<gene>
    <name evidence="2" type="ORF">H9649_11290</name>
</gene>
<accession>A0ABR8UBR3</accession>
<name>A0ABR8UBR3_9BACL</name>
<dbReference type="InterPro" id="IPR016181">
    <property type="entry name" value="Acyl_CoA_acyltransferase"/>
</dbReference>
<evidence type="ECO:0000259" key="1">
    <source>
        <dbReference type="PROSITE" id="PS51186"/>
    </source>
</evidence>